<accession>A0ACC2RX67</accession>
<keyword evidence="2" id="KW-1185">Reference proteome</keyword>
<evidence type="ECO:0000313" key="1">
    <source>
        <dbReference type="EMBL" id="KAJ9054621.1"/>
    </source>
</evidence>
<evidence type="ECO:0000313" key="2">
    <source>
        <dbReference type="Proteomes" id="UP001165960"/>
    </source>
</evidence>
<comment type="caution">
    <text evidence="1">The sequence shown here is derived from an EMBL/GenBank/DDBJ whole genome shotgun (WGS) entry which is preliminary data.</text>
</comment>
<keyword evidence="1" id="KW-0436">Ligase</keyword>
<reference evidence="1" key="1">
    <citation type="submission" date="2022-04" db="EMBL/GenBank/DDBJ databases">
        <title>Genome of the entomopathogenic fungus Entomophthora muscae.</title>
        <authorList>
            <person name="Elya C."/>
            <person name="Lovett B.R."/>
            <person name="Lee E."/>
            <person name="Macias A.M."/>
            <person name="Hajek A.E."/>
            <person name="De Bivort B.L."/>
            <person name="Kasson M.T."/>
            <person name="De Fine Licht H.H."/>
            <person name="Stajich J.E."/>
        </authorList>
    </citation>
    <scope>NUCLEOTIDE SEQUENCE</scope>
    <source>
        <strain evidence="1">Berkeley</strain>
    </source>
</reference>
<dbReference type="EMBL" id="QTSX02006433">
    <property type="protein sequence ID" value="KAJ9054621.1"/>
    <property type="molecule type" value="Genomic_DNA"/>
</dbReference>
<organism evidence="1 2">
    <name type="scientific">Entomophthora muscae</name>
    <dbReference type="NCBI Taxonomy" id="34485"/>
    <lineage>
        <taxon>Eukaryota</taxon>
        <taxon>Fungi</taxon>
        <taxon>Fungi incertae sedis</taxon>
        <taxon>Zoopagomycota</taxon>
        <taxon>Entomophthoromycotina</taxon>
        <taxon>Entomophthoromycetes</taxon>
        <taxon>Entomophthorales</taxon>
        <taxon>Entomophthoraceae</taxon>
        <taxon>Entomophthora</taxon>
    </lineage>
</organism>
<protein>
    <submittedName>
        <fullName evidence="1">Ubiquitin ligase (Cullin) of SCF</fullName>
    </submittedName>
</protein>
<gene>
    <name evidence="1" type="primary">CDC53_1</name>
    <name evidence="1" type="ORF">DSO57_1012257</name>
</gene>
<dbReference type="Proteomes" id="UP001165960">
    <property type="component" value="Unassembled WGS sequence"/>
</dbReference>
<sequence length="758" mass="86804">MSSRGASAVNDDLESTWGFLLPRIDLLVSKPDNGILPGDYMAVYTCIYNHCQKRQPATDRDVQVDFTGAQLYEKLVSFLTEHLTALFSDSYKYDSTSLLVYYTSNYLKFTMASKYLHNMFSYLNRHWIKRQNVEDRRVVHDVYTLCIATWKDHVFIPNQKLVIQGVLKLVERQRMGEAIETSQIKAVVDSLVSMGFDPLDSDRLTLDFYRTTFEIPFKNETSTFYTAEAQRFLSQHTVTEYMEKAETRLKEEEERVDLCLHPSSLPAIKEVSEDALVAQYATNFTDEFQTLLEGDRIADMKRMTGLLGRIPNGLNLLKEKFELFVKTQGHATSDALIENGAEGLDPKVYIDSLLKVHKKYNDLVITAFNNDPGFAAALDKACRDFMNRNKICKNQSSKTPELLARYSDMLLKKGSKLAEETDLEVSLNNIMIIFKYVEDKDVFQKFYSQTLARRLVGGTSASDDLETSMIGKLKEACGYEYTSKLQKMFTDMSISKELNDGFKERSNATFDSDSSVDINVLVLGSSCWPFKAPTTAFNLPRDIAKPYEKFKSYYISKHNNRKLTMLWQYCKGEIKAVFTKGNKAGYIFQVSTFQMAILLLFNEMDKVTHNQMLEITALSPEALIGPLTILVKAKVLMTEENKAVGDTSASYVLNTEFKSKKIRMNLNVPIKSESKQESEDTHKKIDEDRKMYIQAAMVRIMKARKSMKHVALVNETITQLSSRFTPVISDIKKCIDLLIEKEYIMRDEEDRDNFVYLA</sequence>
<name>A0ACC2RX67_9FUNG</name>
<proteinExistence type="predicted"/>